<sequence length="190" mass="21584">MPHQKGSVAIELTFVLGALAMCMMFAGDLAAKMTIQGELDNLSYSMVNIVRDRSALYSSPQSKKVREHLLPEDVDQIDRIVKSTLSRQRVGFDESKYALIVEEAHFKKQTKKAEFLHNMPKANYRGNSKLGCKPSDKSEFTALTPYTNKKRYMPMYRVTVCYESPDLFQRFTQSSESPIVIRSSSINVGR</sequence>
<dbReference type="STRING" id="680026.AB733_17335"/>
<dbReference type="Proteomes" id="UP000240481">
    <property type="component" value="Unassembled WGS sequence"/>
</dbReference>
<keyword evidence="1" id="KW-0812">Transmembrane</keyword>
<dbReference type="InterPro" id="IPR031582">
    <property type="entry name" value="TadF"/>
</dbReference>
<keyword evidence="1" id="KW-0472">Membrane</keyword>
<evidence type="ECO:0000256" key="1">
    <source>
        <dbReference type="SAM" id="Phobius"/>
    </source>
</evidence>
<dbReference type="OrthoDB" id="5876198at2"/>
<dbReference type="RefSeq" id="WP_048899913.1">
    <property type="nucleotide sequence ID" value="NZ_LELC01000018.1"/>
</dbReference>
<evidence type="ECO:0000313" key="2">
    <source>
        <dbReference type="EMBL" id="PSW20917.1"/>
    </source>
</evidence>
<dbReference type="AlphaFoldDB" id="A0A0J8VA18"/>
<dbReference type="Pfam" id="PF16964">
    <property type="entry name" value="TadF"/>
    <property type="match status" value="1"/>
</dbReference>
<accession>A0A0J8VA18</accession>
<evidence type="ECO:0000313" key="3">
    <source>
        <dbReference type="Proteomes" id="UP000240481"/>
    </source>
</evidence>
<name>A0A0J8VA18_9GAMM</name>
<organism evidence="2 3">
    <name type="scientific">Photobacterium swingsii</name>
    <dbReference type="NCBI Taxonomy" id="680026"/>
    <lineage>
        <taxon>Bacteria</taxon>
        <taxon>Pseudomonadati</taxon>
        <taxon>Pseudomonadota</taxon>
        <taxon>Gammaproteobacteria</taxon>
        <taxon>Vibrionales</taxon>
        <taxon>Vibrionaceae</taxon>
        <taxon>Photobacterium</taxon>
    </lineage>
</organism>
<comment type="caution">
    <text evidence="2">The sequence shown here is derived from an EMBL/GenBank/DDBJ whole genome shotgun (WGS) entry which is preliminary data.</text>
</comment>
<dbReference type="EMBL" id="PYLZ01000016">
    <property type="protein sequence ID" value="PSW20917.1"/>
    <property type="molecule type" value="Genomic_DNA"/>
</dbReference>
<reference evidence="2 3" key="1">
    <citation type="submission" date="2018-01" db="EMBL/GenBank/DDBJ databases">
        <title>Whole genome sequencing of Histamine producing bacteria.</title>
        <authorList>
            <person name="Butler K."/>
        </authorList>
    </citation>
    <scope>NUCLEOTIDE SEQUENCE [LARGE SCALE GENOMIC DNA]</scope>
    <source>
        <strain evidence="2 3">DSM 24669</strain>
    </source>
</reference>
<proteinExistence type="predicted"/>
<gene>
    <name evidence="2" type="ORF">C9I94_21850</name>
</gene>
<keyword evidence="1" id="KW-1133">Transmembrane helix</keyword>
<protein>
    <submittedName>
        <fullName evidence="2">Uncharacterized protein</fullName>
    </submittedName>
</protein>
<keyword evidence="3" id="KW-1185">Reference proteome</keyword>
<feature type="transmembrane region" description="Helical" evidence="1">
    <location>
        <begin position="6"/>
        <end position="26"/>
    </location>
</feature>